<dbReference type="Pfam" id="PF00098">
    <property type="entry name" value="zf-CCHC"/>
    <property type="match status" value="1"/>
</dbReference>
<feature type="region of interest" description="Disordered" evidence="2">
    <location>
        <begin position="87"/>
        <end position="120"/>
    </location>
</feature>
<dbReference type="Gene3D" id="4.10.60.10">
    <property type="entry name" value="Zinc finger, CCHC-type"/>
    <property type="match status" value="1"/>
</dbReference>
<keyword evidence="1" id="KW-0862">Zinc</keyword>
<dbReference type="GO" id="GO:0008270">
    <property type="term" value="F:zinc ion binding"/>
    <property type="evidence" value="ECO:0007669"/>
    <property type="project" value="UniProtKB-KW"/>
</dbReference>
<dbReference type="InterPro" id="IPR036875">
    <property type="entry name" value="Znf_CCHC_sf"/>
</dbReference>
<dbReference type="EMBL" id="JAIWYP010000016">
    <property type="protein sequence ID" value="KAH3693950.1"/>
    <property type="molecule type" value="Genomic_DNA"/>
</dbReference>
<gene>
    <name evidence="4" type="ORF">DPMN_081389</name>
</gene>
<evidence type="ECO:0000256" key="2">
    <source>
        <dbReference type="SAM" id="MobiDB-lite"/>
    </source>
</evidence>
<dbReference type="InterPro" id="IPR001878">
    <property type="entry name" value="Znf_CCHC"/>
</dbReference>
<evidence type="ECO:0000313" key="4">
    <source>
        <dbReference type="EMBL" id="KAH3693950.1"/>
    </source>
</evidence>
<evidence type="ECO:0000256" key="1">
    <source>
        <dbReference type="PROSITE-ProRule" id="PRU00047"/>
    </source>
</evidence>
<feature type="compositionally biased region" description="Basic and acidic residues" evidence="2">
    <location>
        <begin position="87"/>
        <end position="96"/>
    </location>
</feature>
<keyword evidence="1" id="KW-0479">Metal-binding</keyword>
<dbReference type="Proteomes" id="UP000828390">
    <property type="component" value="Unassembled WGS sequence"/>
</dbReference>
<reference evidence="4" key="1">
    <citation type="journal article" date="2019" name="bioRxiv">
        <title>The Genome of the Zebra Mussel, Dreissena polymorpha: A Resource for Invasive Species Research.</title>
        <authorList>
            <person name="McCartney M.A."/>
            <person name="Auch B."/>
            <person name="Kono T."/>
            <person name="Mallez S."/>
            <person name="Zhang Y."/>
            <person name="Obille A."/>
            <person name="Becker A."/>
            <person name="Abrahante J.E."/>
            <person name="Garbe J."/>
            <person name="Badalamenti J.P."/>
            <person name="Herman A."/>
            <person name="Mangelson H."/>
            <person name="Liachko I."/>
            <person name="Sullivan S."/>
            <person name="Sone E.D."/>
            <person name="Koren S."/>
            <person name="Silverstein K.A.T."/>
            <person name="Beckman K.B."/>
            <person name="Gohl D.M."/>
        </authorList>
    </citation>
    <scope>NUCLEOTIDE SEQUENCE</scope>
    <source>
        <strain evidence="4">Duluth1</strain>
        <tissue evidence="4">Whole animal</tissue>
    </source>
</reference>
<feature type="domain" description="CCHC-type" evidence="3">
    <location>
        <begin position="67"/>
        <end position="81"/>
    </location>
</feature>
<sequence length="214" mass="23789">MQKAIDLVRHHQYVTQAVDGTRMSDSYAMKAVSGKEDRLQRLERMVECLTSTVLTCSQPSRPGSDKRCYKCGEVGHFWKDCQTQQDDKIKKGRESGKSQSPLNSRRAVDIGRTSPPKKVKGQHTSVYSVCRVSPVSMSNHKEECLEVGAYSPPQVHSVPEFSNPVPDVCGPSSEVIGNHKEECLEVGAYSPPQVHLVPGSSLIQFRMWVSLLQC</sequence>
<dbReference type="SMART" id="SM00343">
    <property type="entry name" value="ZnF_C2HC"/>
    <property type="match status" value="1"/>
</dbReference>
<accession>A0A9D3Y5W0</accession>
<organism evidence="4 5">
    <name type="scientific">Dreissena polymorpha</name>
    <name type="common">Zebra mussel</name>
    <name type="synonym">Mytilus polymorpha</name>
    <dbReference type="NCBI Taxonomy" id="45954"/>
    <lineage>
        <taxon>Eukaryota</taxon>
        <taxon>Metazoa</taxon>
        <taxon>Spiralia</taxon>
        <taxon>Lophotrochozoa</taxon>
        <taxon>Mollusca</taxon>
        <taxon>Bivalvia</taxon>
        <taxon>Autobranchia</taxon>
        <taxon>Heteroconchia</taxon>
        <taxon>Euheterodonta</taxon>
        <taxon>Imparidentia</taxon>
        <taxon>Neoheterodontei</taxon>
        <taxon>Myida</taxon>
        <taxon>Dreissenoidea</taxon>
        <taxon>Dreissenidae</taxon>
        <taxon>Dreissena</taxon>
    </lineage>
</organism>
<reference evidence="4" key="2">
    <citation type="submission" date="2020-11" db="EMBL/GenBank/DDBJ databases">
        <authorList>
            <person name="McCartney M.A."/>
            <person name="Auch B."/>
            <person name="Kono T."/>
            <person name="Mallez S."/>
            <person name="Becker A."/>
            <person name="Gohl D.M."/>
            <person name="Silverstein K.A.T."/>
            <person name="Koren S."/>
            <person name="Bechman K.B."/>
            <person name="Herman A."/>
            <person name="Abrahante J.E."/>
            <person name="Garbe J."/>
        </authorList>
    </citation>
    <scope>NUCLEOTIDE SEQUENCE</scope>
    <source>
        <strain evidence="4">Duluth1</strain>
        <tissue evidence="4">Whole animal</tissue>
    </source>
</reference>
<keyword evidence="1" id="KW-0863">Zinc-finger</keyword>
<proteinExistence type="predicted"/>
<name>A0A9D3Y5W0_DREPO</name>
<keyword evidence="5" id="KW-1185">Reference proteome</keyword>
<evidence type="ECO:0000313" key="5">
    <source>
        <dbReference type="Proteomes" id="UP000828390"/>
    </source>
</evidence>
<evidence type="ECO:0000259" key="3">
    <source>
        <dbReference type="PROSITE" id="PS50158"/>
    </source>
</evidence>
<dbReference type="SUPFAM" id="SSF57756">
    <property type="entry name" value="Retrovirus zinc finger-like domains"/>
    <property type="match status" value="1"/>
</dbReference>
<protein>
    <recommendedName>
        <fullName evidence="3">CCHC-type domain-containing protein</fullName>
    </recommendedName>
</protein>
<comment type="caution">
    <text evidence="4">The sequence shown here is derived from an EMBL/GenBank/DDBJ whole genome shotgun (WGS) entry which is preliminary data.</text>
</comment>
<dbReference type="AlphaFoldDB" id="A0A9D3Y5W0"/>
<dbReference type="GO" id="GO:0003676">
    <property type="term" value="F:nucleic acid binding"/>
    <property type="evidence" value="ECO:0007669"/>
    <property type="project" value="InterPro"/>
</dbReference>
<dbReference type="PROSITE" id="PS50158">
    <property type="entry name" value="ZF_CCHC"/>
    <property type="match status" value="1"/>
</dbReference>